<comment type="caution">
    <text evidence="1">The sequence shown here is derived from an EMBL/GenBank/DDBJ whole genome shotgun (WGS) entry which is preliminary data.</text>
</comment>
<dbReference type="EMBL" id="JAEPCR010000015">
    <property type="protein sequence ID" value="MCG7977432.1"/>
    <property type="molecule type" value="Genomic_DNA"/>
</dbReference>
<name>A0A9E4NI93_9GAMM</name>
<reference evidence="1" key="1">
    <citation type="journal article" date="2021" name="Proc. Natl. Acad. Sci. U.S.A.">
        <title>Global biogeography of chemosynthetic symbionts reveals both localized and globally distributed symbiont groups. .</title>
        <authorList>
            <person name="Osvatic J.T."/>
            <person name="Wilkins L.G.E."/>
            <person name="Leibrecht L."/>
            <person name="Leray M."/>
            <person name="Zauner S."/>
            <person name="Polzin J."/>
            <person name="Camacho Y."/>
            <person name="Gros O."/>
            <person name="van Gils J.A."/>
            <person name="Eisen J.A."/>
            <person name="Petersen J.M."/>
            <person name="Yuen B."/>
        </authorList>
    </citation>
    <scope>NUCLEOTIDE SEQUENCE</scope>
    <source>
        <strain evidence="1">MAGclacostrist055</strain>
    </source>
</reference>
<proteinExistence type="predicted"/>
<sequence length="75" mass="8678">MLVKAQRVSKMKDNVTWCVPSDGYDKDNAVEIELDNYKEIDTVQGELQQSDEKWPKGAPIMDFFKVGHIIYQKQS</sequence>
<protein>
    <submittedName>
        <fullName evidence="1">Uncharacterized protein</fullName>
    </submittedName>
</protein>
<gene>
    <name evidence="1" type="ORF">JAY77_04700</name>
</gene>
<dbReference type="Proteomes" id="UP000886674">
    <property type="component" value="Unassembled WGS sequence"/>
</dbReference>
<evidence type="ECO:0000313" key="2">
    <source>
        <dbReference type="Proteomes" id="UP000886674"/>
    </source>
</evidence>
<evidence type="ECO:0000313" key="1">
    <source>
        <dbReference type="EMBL" id="MCG7977432.1"/>
    </source>
</evidence>
<organism evidence="1 2">
    <name type="scientific">Candidatus Thiodiazotropha taylori</name>
    <dbReference type="NCBI Taxonomy" id="2792791"/>
    <lineage>
        <taxon>Bacteria</taxon>
        <taxon>Pseudomonadati</taxon>
        <taxon>Pseudomonadota</taxon>
        <taxon>Gammaproteobacteria</taxon>
        <taxon>Chromatiales</taxon>
        <taxon>Sedimenticolaceae</taxon>
        <taxon>Candidatus Thiodiazotropha</taxon>
    </lineage>
</organism>
<accession>A0A9E4NI93</accession>
<dbReference type="AlphaFoldDB" id="A0A9E4NI93"/>